<gene>
    <name evidence="4" type="ORF">PFISCL1PPCAC_10058</name>
</gene>
<dbReference type="PANTHER" id="PTHR21431:SF0">
    <property type="entry name" value="PREFOLDIN SUBUNIT 6"/>
    <property type="match status" value="1"/>
</dbReference>
<name>A0AAV5VH97_9BILA</name>
<dbReference type="PANTHER" id="PTHR21431">
    <property type="entry name" value="PREFOLDIN SUBUNIT 6"/>
    <property type="match status" value="1"/>
</dbReference>
<keyword evidence="5" id="KW-1185">Reference proteome</keyword>
<dbReference type="SUPFAM" id="SSF46579">
    <property type="entry name" value="Prefoldin"/>
    <property type="match status" value="1"/>
</dbReference>
<dbReference type="Pfam" id="PF01920">
    <property type="entry name" value="Prefoldin_2"/>
    <property type="match status" value="1"/>
</dbReference>
<dbReference type="AlphaFoldDB" id="A0AAV5VH97"/>
<dbReference type="GO" id="GO:0016272">
    <property type="term" value="C:prefoldin complex"/>
    <property type="evidence" value="ECO:0007669"/>
    <property type="project" value="InterPro"/>
</dbReference>
<evidence type="ECO:0000313" key="4">
    <source>
        <dbReference type="EMBL" id="GMT18761.1"/>
    </source>
</evidence>
<evidence type="ECO:0000256" key="2">
    <source>
        <dbReference type="ARBA" id="ARBA00011695"/>
    </source>
</evidence>
<proteinExistence type="inferred from homology"/>
<sequence length="122" mass="13950">FQMADEIKAQFGEEIGKLQQLEKDHENYVRIRHKLVRELAENKLIKEGMDVHGDDAVVYKQIGRTFIPQDTIETRTNVDTRIEAISDGMKRVDSALEGFGSKQSAQKDKIVALQQKFKKMAS</sequence>
<reference evidence="4" key="1">
    <citation type="submission" date="2023-10" db="EMBL/GenBank/DDBJ databases">
        <title>Genome assembly of Pristionchus species.</title>
        <authorList>
            <person name="Yoshida K."/>
            <person name="Sommer R.J."/>
        </authorList>
    </citation>
    <scope>NUCLEOTIDE SEQUENCE</scope>
    <source>
        <strain evidence="4">RS5133</strain>
    </source>
</reference>
<dbReference type="Proteomes" id="UP001432322">
    <property type="component" value="Unassembled WGS sequence"/>
</dbReference>
<dbReference type="GO" id="GO:0005737">
    <property type="term" value="C:cytoplasm"/>
    <property type="evidence" value="ECO:0007669"/>
    <property type="project" value="TreeGrafter"/>
</dbReference>
<dbReference type="GO" id="GO:0006457">
    <property type="term" value="P:protein folding"/>
    <property type="evidence" value="ECO:0007669"/>
    <property type="project" value="InterPro"/>
</dbReference>
<dbReference type="InterPro" id="IPR009053">
    <property type="entry name" value="Prefoldin"/>
</dbReference>
<accession>A0AAV5VH97</accession>
<comment type="caution">
    <text evidence="4">The sequence shown here is derived from an EMBL/GenBank/DDBJ whole genome shotgun (WGS) entry which is preliminary data.</text>
</comment>
<protein>
    <recommendedName>
        <fullName evidence="6">Prefoldin</fullName>
    </recommendedName>
</protein>
<organism evidence="4 5">
    <name type="scientific">Pristionchus fissidentatus</name>
    <dbReference type="NCBI Taxonomy" id="1538716"/>
    <lineage>
        <taxon>Eukaryota</taxon>
        <taxon>Metazoa</taxon>
        <taxon>Ecdysozoa</taxon>
        <taxon>Nematoda</taxon>
        <taxon>Chromadorea</taxon>
        <taxon>Rhabditida</taxon>
        <taxon>Rhabditina</taxon>
        <taxon>Diplogasteromorpha</taxon>
        <taxon>Diplogasteroidea</taxon>
        <taxon>Neodiplogasteridae</taxon>
        <taxon>Pristionchus</taxon>
    </lineage>
</organism>
<dbReference type="GO" id="GO:0051131">
    <property type="term" value="P:chaperone-mediated protein complex assembly"/>
    <property type="evidence" value="ECO:0007669"/>
    <property type="project" value="TreeGrafter"/>
</dbReference>
<evidence type="ECO:0000313" key="5">
    <source>
        <dbReference type="Proteomes" id="UP001432322"/>
    </source>
</evidence>
<evidence type="ECO:0008006" key="6">
    <source>
        <dbReference type="Google" id="ProtNLM"/>
    </source>
</evidence>
<feature type="non-terminal residue" evidence="4">
    <location>
        <position position="1"/>
    </location>
</feature>
<dbReference type="EMBL" id="BTSY01000003">
    <property type="protein sequence ID" value="GMT18761.1"/>
    <property type="molecule type" value="Genomic_DNA"/>
</dbReference>
<evidence type="ECO:0000256" key="1">
    <source>
        <dbReference type="ARBA" id="ARBA00008045"/>
    </source>
</evidence>
<evidence type="ECO:0000256" key="3">
    <source>
        <dbReference type="ARBA" id="ARBA00023186"/>
    </source>
</evidence>
<dbReference type="CDD" id="cd23161">
    <property type="entry name" value="Prefoldin_6"/>
    <property type="match status" value="1"/>
</dbReference>
<dbReference type="GO" id="GO:0051082">
    <property type="term" value="F:unfolded protein binding"/>
    <property type="evidence" value="ECO:0007669"/>
    <property type="project" value="InterPro"/>
</dbReference>
<dbReference type="InterPro" id="IPR002777">
    <property type="entry name" value="PFD_beta-like"/>
</dbReference>
<comment type="similarity">
    <text evidence="1">Belongs to the prefoldin subunit beta family.</text>
</comment>
<dbReference type="GO" id="GO:0051087">
    <property type="term" value="F:protein-folding chaperone binding"/>
    <property type="evidence" value="ECO:0007669"/>
    <property type="project" value="TreeGrafter"/>
</dbReference>
<comment type="subunit">
    <text evidence="2">Heterohexamer of two PFD-alpha type and four PFD-beta type subunits.</text>
</comment>
<dbReference type="Gene3D" id="1.10.287.370">
    <property type="match status" value="1"/>
</dbReference>
<keyword evidence="3" id="KW-0143">Chaperone</keyword>